<gene>
    <name evidence="1" type="ORF">K444DRAFT_528954</name>
</gene>
<dbReference type="GeneID" id="36582845"/>
<proteinExistence type="predicted"/>
<dbReference type="AlphaFoldDB" id="A0A2J6TAX6"/>
<dbReference type="Proteomes" id="UP000235371">
    <property type="component" value="Unassembled WGS sequence"/>
</dbReference>
<name>A0A2J6TAX6_9HELO</name>
<dbReference type="EMBL" id="KZ613791">
    <property type="protein sequence ID" value="PMD60176.1"/>
    <property type="molecule type" value="Genomic_DNA"/>
</dbReference>
<evidence type="ECO:0000313" key="2">
    <source>
        <dbReference type="Proteomes" id="UP000235371"/>
    </source>
</evidence>
<reference evidence="1 2" key="1">
    <citation type="submission" date="2016-04" db="EMBL/GenBank/DDBJ databases">
        <title>A degradative enzymes factory behind the ericoid mycorrhizal symbiosis.</title>
        <authorList>
            <consortium name="DOE Joint Genome Institute"/>
            <person name="Martino E."/>
            <person name="Morin E."/>
            <person name="Grelet G."/>
            <person name="Kuo A."/>
            <person name="Kohler A."/>
            <person name="Daghino S."/>
            <person name="Barry K."/>
            <person name="Choi C."/>
            <person name="Cichocki N."/>
            <person name="Clum A."/>
            <person name="Copeland A."/>
            <person name="Hainaut M."/>
            <person name="Haridas S."/>
            <person name="Labutti K."/>
            <person name="Lindquist E."/>
            <person name="Lipzen A."/>
            <person name="Khouja H.-R."/>
            <person name="Murat C."/>
            <person name="Ohm R."/>
            <person name="Olson A."/>
            <person name="Spatafora J."/>
            <person name="Veneault-Fourrey C."/>
            <person name="Henrissat B."/>
            <person name="Grigoriev I."/>
            <person name="Martin F."/>
            <person name="Perotto S."/>
        </authorList>
    </citation>
    <scope>NUCLEOTIDE SEQUENCE [LARGE SCALE GENOMIC DNA]</scope>
    <source>
        <strain evidence="1 2">E</strain>
    </source>
</reference>
<evidence type="ECO:0000313" key="1">
    <source>
        <dbReference type="EMBL" id="PMD60176.1"/>
    </source>
</evidence>
<feature type="non-terminal residue" evidence="1">
    <location>
        <position position="1"/>
    </location>
</feature>
<dbReference type="RefSeq" id="XP_024737080.1">
    <property type="nucleotide sequence ID" value="XM_024874765.1"/>
</dbReference>
<dbReference type="STRING" id="1095630.A0A2J6TAX6"/>
<protein>
    <submittedName>
        <fullName evidence="1">Uncharacterized protein</fullName>
    </submittedName>
</protein>
<accession>A0A2J6TAX6</accession>
<dbReference type="OrthoDB" id="3557951at2759"/>
<sequence>KPKSFLLYPEKFNSQVHKFNTWLSLIKAKLRVNYKAISNTTAQFYYIYLNLESHVQAMVLP</sequence>
<keyword evidence="2" id="KW-1185">Reference proteome</keyword>
<organism evidence="1 2">
    <name type="scientific">Hyaloscypha bicolor E</name>
    <dbReference type="NCBI Taxonomy" id="1095630"/>
    <lineage>
        <taxon>Eukaryota</taxon>
        <taxon>Fungi</taxon>
        <taxon>Dikarya</taxon>
        <taxon>Ascomycota</taxon>
        <taxon>Pezizomycotina</taxon>
        <taxon>Leotiomycetes</taxon>
        <taxon>Helotiales</taxon>
        <taxon>Hyaloscyphaceae</taxon>
        <taxon>Hyaloscypha</taxon>
        <taxon>Hyaloscypha bicolor</taxon>
    </lineage>
</organism>
<dbReference type="InParanoid" id="A0A2J6TAX6"/>